<organism evidence="1 2">
    <name type="scientific">Trichoderma parareesei</name>
    <name type="common">Filamentous fungus</name>
    <dbReference type="NCBI Taxonomy" id="858221"/>
    <lineage>
        <taxon>Eukaryota</taxon>
        <taxon>Fungi</taxon>
        <taxon>Dikarya</taxon>
        <taxon>Ascomycota</taxon>
        <taxon>Pezizomycotina</taxon>
        <taxon>Sordariomycetes</taxon>
        <taxon>Hypocreomycetidae</taxon>
        <taxon>Hypocreales</taxon>
        <taxon>Hypocreaceae</taxon>
        <taxon>Trichoderma</taxon>
    </lineage>
</organism>
<dbReference type="AlphaFoldDB" id="A0A2H2ZKB7"/>
<sequence>MEPLAYLSMDFSIVKASPMFMEIVHASNPMGKKLSDIVTPHQASFLNNLQNQLIEEQRLHEPNYLPPMLGRLDVAIKEFGFTSEDAAKFRLNHLEYFGFVGYDGYTRTFPLRFGLAKEATLAITTTYVPDTTATEFATSAAFTAPAAPSADTATTASRAPAIFAAFTSKTTFAASSIHAAAAALTSYAASTGIYCRLSSSAALTSTGIRRSVEQCLSRYLSASPQRRGYPAATQSGGLECRYKLRRSVLFTATLLSAKLPGVSERTCPYQPACNSTLISVTTYSGSARTPACVPRGRLAQWRAIKTS</sequence>
<dbReference type="EMBL" id="LFMI01000096">
    <property type="protein sequence ID" value="OTA00491.1"/>
    <property type="molecule type" value="Genomic_DNA"/>
</dbReference>
<dbReference type="OrthoDB" id="5575144at2759"/>
<name>A0A2H2ZKB7_TRIPA</name>
<dbReference type="Proteomes" id="UP000219286">
    <property type="component" value="Unassembled WGS sequence"/>
</dbReference>
<accession>A0A2H2ZKB7</accession>
<protein>
    <submittedName>
        <fullName evidence="1">Uncharacterized protein</fullName>
    </submittedName>
</protein>
<keyword evidence="2" id="KW-1185">Reference proteome</keyword>
<comment type="caution">
    <text evidence="1">The sequence shown here is derived from an EMBL/GenBank/DDBJ whole genome shotgun (WGS) entry which is preliminary data.</text>
</comment>
<gene>
    <name evidence="1" type="ORF">A9Z42_0006480</name>
</gene>
<proteinExistence type="predicted"/>
<evidence type="ECO:0000313" key="1">
    <source>
        <dbReference type="EMBL" id="OTA00491.1"/>
    </source>
</evidence>
<evidence type="ECO:0000313" key="2">
    <source>
        <dbReference type="Proteomes" id="UP000219286"/>
    </source>
</evidence>
<reference evidence="1 2" key="1">
    <citation type="journal article" date="2015" name="Genome Announc.">
        <title>Genome sequence and annotation of Trichoderma parareesei, the ancestor of the cellulase producer Trichoderma reesei.</title>
        <authorList>
            <person name="Yang D."/>
            <person name="Pomraning K."/>
            <person name="Kopchinskiy A."/>
            <person name="Karimi Aghcheh R."/>
            <person name="Atanasova L."/>
            <person name="Chenthamara K."/>
            <person name="Baker S.E."/>
            <person name="Zhang R."/>
            <person name="Shen Q."/>
            <person name="Freitag M."/>
            <person name="Kubicek C.P."/>
            <person name="Druzhinina I.S."/>
        </authorList>
    </citation>
    <scope>NUCLEOTIDE SEQUENCE [LARGE SCALE GENOMIC DNA]</scope>
    <source>
        <strain evidence="1 2">CBS 125925</strain>
    </source>
</reference>